<accession>A0A0F0I606</accession>
<dbReference type="Proteomes" id="UP000033540">
    <property type="component" value="Unassembled WGS sequence"/>
</dbReference>
<dbReference type="InterPro" id="IPR029063">
    <property type="entry name" value="SAM-dependent_MTases_sf"/>
</dbReference>
<dbReference type="PIRSF" id="PIRSF005739">
    <property type="entry name" value="O-mtase"/>
    <property type="match status" value="1"/>
</dbReference>
<proteinExistence type="predicted"/>
<keyword evidence="3" id="KW-0949">S-adenosyl-L-methionine</keyword>
<dbReference type="AlphaFoldDB" id="A0A0F0I606"/>
<dbReference type="InterPro" id="IPR016461">
    <property type="entry name" value="COMT-like"/>
</dbReference>
<dbReference type="PROSITE" id="PS51683">
    <property type="entry name" value="SAM_OMT_II"/>
    <property type="match status" value="1"/>
</dbReference>
<comment type="caution">
    <text evidence="6">The sequence shown here is derived from an EMBL/GenBank/DDBJ whole genome shotgun (WGS) entry which is preliminary data.</text>
</comment>
<evidence type="ECO:0000256" key="4">
    <source>
        <dbReference type="PIRSR" id="PIRSR005739-1"/>
    </source>
</evidence>
<dbReference type="InterPro" id="IPR001077">
    <property type="entry name" value="COMT_C"/>
</dbReference>
<dbReference type="EMBL" id="JZEE01000617">
    <property type="protein sequence ID" value="KJK62601.1"/>
    <property type="molecule type" value="Genomic_DNA"/>
</dbReference>
<dbReference type="Pfam" id="PF00891">
    <property type="entry name" value="Methyltransf_2"/>
    <property type="match status" value="1"/>
</dbReference>
<keyword evidence="1 6" id="KW-0489">Methyltransferase</keyword>
<dbReference type="GO" id="GO:0008171">
    <property type="term" value="F:O-methyltransferase activity"/>
    <property type="evidence" value="ECO:0007669"/>
    <property type="project" value="InterPro"/>
</dbReference>
<dbReference type="InterPro" id="IPR036388">
    <property type="entry name" value="WH-like_DNA-bd_sf"/>
</dbReference>
<dbReference type="SUPFAM" id="SSF53335">
    <property type="entry name" value="S-adenosyl-L-methionine-dependent methyltransferases"/>
    <property type="match status" value="1"/>
</dbReference>
<dbReference type="InterPro" id="IPR036390">
    <property type="entry name" value="WH_DNA-bd_sf"/>
</dbReference>
<dbReference type="Gene3D" id="3.40.50.150">
    <property type="entry name" value="Vaccinia Virus protein VP39"/>
    <property type="match status" value="1"/>
</dbReference>
<dbReference type="PANTHER" id="PTHR43712">
    <property type="entry name" value="PUTATIVE (AFU_ORTHOLOGUE AFUA_4G14580)-RELATED"/>
    <property type="match status" value="1"/>
</dbReference>
<dbReference type="PANTHER" id="PTHR43712:SF2">
    <property type="entry name" value="O-METHYLTRANSFERASE CICE"/>
    <property type="match status" value="1"/>
</dbReference>
<dbReference type="Gene3D" id="1.10.10.10">
    <property type="entry name" value="Winged helix-like DNA-binding domain superfamily/Winged helix DNA-binding domain"/>
    <property type="match status" value="1"/>
</dbReference>
<evidence type="ECO:0000256" key="3">
    <source>
        <dbReference type="ARBA" id="ARBA00022691"/>
    </source>
</evidence>
<dbReference type="GO" id="GO:0044550">
    <property type="term" value="P:secondary metabolite biosynthetic process"/>
    <property type="evidence" value="ECO:0007669"/>
    <property type="project" value="UniProtKB-ARBA"/>
</dbReference>
<dbReference type="GO" id="GO:0032259">
    <property type="term" value="P:methylation"/>
    <property type="evidence" value="ECO:0007669"/>
    <property type="project" value="UniProtKB-KW"/>
</dbReference>
<feature type="active site" description="Proton acceptor" evidence="4">
    <location>
        <position position="307"/>
    </location>
</feature>
<keyword evidence="2 6" id="KW-0808">Transferase</keyword>
<gene>
    <name evidence="6" type="ORF">P875_00095214</name>
</gene>
<name>A0A0F0I606_ASPPU</name>
<dbReference type="SUPFAM" id="SSF46785">
    <property type="entry name" value="Winged helix' DNA-binding domain"/>
    <property type="match status" value="1"/>
</dbReference>
<evidence type="ECO:0000313" key="7">
    <source>
        <dbReference type="Proteomes" id="UP000033540"/>
    </source>
</evidence>
<evidence type="ECO:0000259" key="5">
    <source>
        <dbReference type="Pfam" id="PF00891"/>
    </source>
</evidence>
<evidence type="ECO:0000256" key="1">
    <source>
        <dbReference type="ARBA" id="ARBA00022603"/>
    </source>
</evidence>
<evidence type="ECO:0000256" key="2">
    <source>
        <dbReference type="ARBA" id="ARBA00022679"/>
    </source>
</evidence>
<protein>
    <submittedName>
        <fullName evidence="6">O-methyltransferase</fullName>
    </submittedName>
</protein>
<reference evidence="6 7" key="1">
    <citation type="submission" date="2015-02" db="EMBL/GenBank/DDBJ databases">
        <title>Draft genome sequence of Aspergillus parasiticus SU-1.</title>
        <authorList>
            <person name="Yu J."/>
            <person name="Fedorova N."/>
            <person name="Yin Y."/>
            <person name="Losada L."/>
            <person name="Zafar N."/>
            <person name="Taujale R."/>
            <person name="Ehrlich K.C."/>
            <person name="Bhatnagar D."/>
            <person name="Cleveland T.E."/>
            <person name="Bennett J.W."/>
            <person name="Nierman W.C."/>
        </authorList>
    </citation>
    <scope>NUCLEOTIDE SEQUENCE [LARGE SCALE GENOMIC DNA]</scope>
    <source>
        <strain evidence="7">ATCC 56775 / NRRL 5862 / SRRC 143 / SU-1</strain>
    </source>
</reference>
<organism evidence="6 7">
    <name type="scientific">Aspergillus parasiticus (strain ATCC 56775 / NRRL 5862 / SRRC 143 / SU-1)</name>
    <dbReference type="NCBI Taxonomy" id="1403190"/>
    <lineage>
        <taxon>Eukaryota</taxon>
        <taxon>Fungi</taxon>
        <taxon>Dikarya</taxon>
        <taxon>Ascomycota</taxon>
        <taxon>Pezizomycotina</taxon>
        <taxon>Eurotiomycetes</taxon>
        <taxon>Eurotiomycetidae</taxon>
        <taxon>Eurotiales</taxon>
        <taxon>Aspergillaceae</taxon>
        <taxon>Aspergillus</taxon>
        <taxon>Aspergillus subgen. Circumdati</taxon>
    </lineage>
</organism>
<dbReference type="OrthoDB" id="1535081at2759"/>
<sequence length="401" mass="45527">MVHPKVRKALQEARKLVADLESYEDSPINHQAVVKQTERVRTALQEPIDLVTRSIEFLALGGAFHTILGIRAYHAMPEDGSPITADELARVTNVATTVIHRIYRVAINHGIFTETAPDTYAHNDLSRALNPKAMGSFFMIALEFTRAWIHLPEYLQSHKPDDVFDLVKSPAVYSVGKEHLGKSYYELLELDPDPERREVWNANMFMVDQLMPIVGMFPFASLKEEVEQDPARPYLVDIGAGRGQSCFAIQKDINGAFDAKFILQDLPGVINNMNPEDYPGFDLMTYDAFTPQPVKNAHIYFMRRFLHDFYNPVCIEFVKNTASAMGPTSRLLICDMLIPDMVEAHENMDLYWLDFALLCMTGQEKKKADFIEIFDAAGLELVKIYPSAYGRTVMLEARLKK</sequence>
<evidence type="ECO:0000313" key="6">
    <source>
        <dbReference type="EMBL" id="KJK62601.1"/>
    </source>
</evidence>
<feature type="domain" description="O-methyltransferase C-terminal" evidence="5">
    <location>
        <begin position="234"/>
        <end position="379"/>
    </location>
</feature>